<dbReference type="Proteomes" id="UP000234849">
    <property type="component" value="Unassembled WGS sequence"/>
</dbReference>
<feature type="transmembrane region" description="Helical" evidence="8">
    <location>
        <begin position="363"/>
        <end position="390"/>
    </location>
</feature>
<reference evidence="9 10" key="1">
    <citation type="journal article" date="2017" name="Genome Med.">
        <title>A novel Ruminococcus gnavus clade enriched in inflammatory bowel disease patients.</title>
        <authorList>
            <person name="Hall A.B."/>
            <person name="Yassour M."/>
            <person name="Sauk J."/>
            <person name="Garner A."/>
            <person name="Jiang X."/>
            <person name="Arthur T."/>
            <person name="Lagoudas G.K."/>
            <person name="Vatanen T."/>
            <person name="Fornelos N."/>
            <person name="Wilson R."/>
            <person name="Bertha M."/>
            <person name="Cohen M."/>
            <person name="Garber J."/>
            <person name="Khalili H."/>
            <person name="Gevers D."/>
            <person name="Ananthakrishnan A.N."/>
            <person name="Kugathasan S."/>
            <person name="Lander E.S."/>
            <person name="Blainey P."/>
            <person name="Vlamakis H."/>
            <person name="Xavier R.J."/>
            <person name="Huttenhower C."/>
        </authorList>
    </citation>
    <scope>NUCLEOTIDE SEQUENCE [LARGE SCALE GENOMIC DNA]</scope>
    <source>
        <strain evidence="9 10">RJX1118</strain>
    </source>
</reference>
<dbReference type="GO" id="GO:0046961">
    <property type="term" value="F:proton-transporting ATPase activity, rotational mechanism"/>
    <property type="evidence" value="ECO:0007669"/>
    <property type="project" value="InterPro"/>
</dbReference>
<dbReference type="RefSeq" id="WP_101879973.1">
    <property type="nucleotide sequence ID" value="NZ_NIHM01000016.1"/>
</dbReference>
<comment type="subcellular location">
    <subcellularLocation>
        <location evidence="1">Membrane</location>
        <topology evidence="1">Multi-pass membrane protein</topology>
    </subcellularLocation>
</comment>
<dbReference type="GO" id="GO:0051117">
    <property type="term" value="F:ATPase binding"/>
    <property type="evidence" value="ECO:0007669"/>
    <property type="project" value="TreeGrafter"/>
</dbReference>
<evidence type="ECO:0000256" key="1">
    <source>
        <dbReference type="ARBA" id="ARBA00004141"/>
    </source>
</evidence>
<evidence type="ECO:0000256" key="5">
    <source>
        <dbReference type="ARBA" id="ARBA00022989"/>
    </source>
</evidence>
<dbReference type="Gene3D" id="3.30.70.2170">
    <property type="match status" value="1"/>
</dbReference>
<feature type="transmembrane region" description="Helical" evidence="8">
    <location>
        <begin position="487"/>
        <end position="509"/>
    </location>
</feature>
<feature type="transmembrane region" description="Helical" evidence="8">
    <location>
        <begin position="457"/>
        <end position="475"/>
    </location>
</feature>
<evidence type="ECO:0000256" key="4">
    <source>
        <dbReference type="ARBA" id="ARBA00022692"/>
    </source>
</evidence>
<comment type="caution">
    <text evidence="9">The sequence shown here is derived from an EMBL/GenBank/DDBJ whole genome shotgun (WGS) entry which is preliminary data.</text>
</comment>
<dbReference type="PANTHER" id="PTHR11629:SF63">
    <property type="entry name" value="V-TYPE PROTON ATPASE SUBUNIT A"/>
    <property type="match status" value="1"/>
</dbReference>
<dbReference type="Pfam" id="PF01496">
    <property type="entry name" value="V_ATPase_I"/>
    <property type="match status" value="2"/>
</dbReference>
<evidence type="ECO:0000256" key="2">
    <source>
        <dbReference type="ARBA" id="ARBA00009904"/>
    </source>
</evidence>
<dbReference type="EMBL" id="NIHM01000016">
    <property type="protein sequence ID" value="PLT53821.1"/>
    <property type="molecule type" value="Genomic_DNA"/>
</dbReference>
<feature type="transmembrane region" description="Helical" evidence="8">
    <location>
        <begin position="529"/>
        <end position="547"/>
    </location>
</feature>
<feature type="transmembrane region" description="Helical" evidence="8">
    <location>
        <begin position="580"/>
        <end position="599"/>
    </location>
</feature>
<comment type="similarity">
    <text evidence="2">Belongs to the V-ATPase 116 kDa subunit family.</text>
</comment>
<keyword evidence="3" id="KW-0813">Transport</keyword>
<feature type="transmembrane region" description="Helical" evidence="8">
    <location>
        <begin position="605"/>
        <end position="628"/>
    </location>
</feature>
<evidence type="ECO:0000256" key="8">
    <source>
        <dbReference type="SAM" id="Phobius"/>
    </source>
</evidence>
<dbReference type="Gene3D" id="1.20.1460.20">
    <property type="match status" value="1"/>
</dbReference>
<evidence type="ECO:0000256" key="3">
    <source>
        <dbReference type="ARBA" id="ARBA00022448"/>
    </source>
</evidence>
<gene>
    <name evidence="9" type="ORF">CDL18_11490</name>
</gene>
<dbReference type="GO" id="GO:0033179">
    <property type="term" value="C:proton-transporting V-type ATPase, V0 domain"/>
    <property type="evidence" value="ECO:0007669"/>
    <property type="project" value="InterPro"/>
</dbReference>
<keyword evidence="4 8" id="KW-0812">Transmembrane</keyword>
<keyword evidence="5 8" id="KW-1133">Transmembrane helix</keyword>
<dbReference type="AlphaFoldDB" id="A0A2N5NGA7"/>
<dbReference type="GO" id="GO:0016471">
    <property type="term" value="C:vacuolar proton-transporting V-type ATPase complex"/>
    <property type="evidence" value="ECO:0007669"/>
    <property type="project" value="TreeGrafter"/>
</dbReference>
<dbReference type="Gene3D" id="3.30.70.2750">
    <property type="match status" value="1"/>
</dbReference>
<dbReference type="PANTHER" id="PTHR11629">
    <property type="entry name" value="VACUOLAR PROTON ATPASES"/>
    <property type="match status" value="1"/>
</dbReference>
<evidence type="ECO:0000313" key="9">
    <source>
        <dbReference type="EMBL" id="PLT53821.1"/>
    </source>
</evidence>
<protein>
    <submittedName>
        <fullName evidence="9">V-type ATP synthase subunit I</fullName>
    </submittedName>
</protein>
<keyword evidence="6" id="KW-0406">Ion transport</keyword>
<evidence type="ECO:0000256" key="7">
    <source>
        <dbReference type="ARBA" id="ARBA00023136"/>
    </source>
</evidence>
<name>A0A2N5NGA7_MEDGN</name>
<organism evidence="9 10">
    <name type="scientific">Mediterraneibacter gnavus</name>
    <name type="common">Ruminococcus gnavus</name>
    <dbReference type="NCBI Taxonomy" id="33038"/>
    <lineage>
        <taxon>Bacteria</taxon>
        <taxon>Bacillati</taxon>
        <taxon>Bacillota</taxon>
        <taxon>Clostridia</taxon>
        <taxon>Lachnospirales</taxon>
        <taxon>Lachnospiraceae</taxon>
        <taxon>Mediterraneibacter</taxon>
    </lineage>
</organism>
<evidence type="ECO:0000313" key="10">
    <source>
        <dbReference type="Proteomes" id="UP000234849"/>
    </source>
</evidence>
<accession>A0A2N5NGA7</accession>
<dbReference type="InterPro" id="IPR002490">
    <property type="entry name" value="V-ATPase_116kDa_su"/>
</dbReference>
<evidence type="ECO:0000256" key="6">
    <source>
        <dbReference type="ARBA" id="ARBA00023065"/>
    </source>
</evidence>
<sequence>MAVLQMQKISICALKKDRKAVLEKLQRMKVMEISQILEEDPDFTTMDTRQERMELEKSASLSDQALEILDRYAPEKKSMFSALEGKALIEADDYQKVVDQKEQLLCTVKRILALDKEKAEQKAGILKLENSMESLTPWMDLHVPMNYGGTAHTVMLIGTMPLATLEEIYQMLAQDAPEVDGVDVSVIHSDKDTVYLAVVCLTQDAEKLEEVLRSRGFARPSQIWDKEPEAVKAELEQTCRECKERILEIEKEVRSFAGERKNIRILADDYRVRAEKYEVLGKLPQSERAFFITGYAPAKDTGRIEESLTKAFTCVIDIEEIKEDEESPTLLSNNSFSASMEGIVESYGLPKRGEFDPTTIMSFFYVFFFGMMLSDAAYGSIIAVACFVLLKKFPRMSRGMYQSIKMFMYCGISTLIWGILFGGYFGNIVDIVSQKFFGTTITVPALWFIPLNDPMKLLMYSMLFGMIHLFVGLGIKGYMCLKEKKILDFFCDVVLWFMLLIGLILMLLPSEIFSSISQIQIVFPDAVNLVAKGLAIAGAVGILLMSGRDKKNPALRLALGAYDLYNITGWLSDVLSYSRLLALGLATGVIASVINQMGSMLPNNIAGVILFLVIFVIGHTLNLAINLLGAYVHTNRLQFVEFFGKFYEGGGRAFHPFAPDTKYVDVKEES</sequence>
<keyword evidence="7 8" id="KW-0472">Membrane</keyword>
<feature type="transmembrane region" description="Helical" evidence="8">
    <location>
        <begin position="406"/>
        <end position="426"/>
    </location>
</feature>
<dbReference type="GO" id="GO:0007035">
    <property type="term" value="P:vacuolar acidification"/>
    <property type="evidence" value="ECO:0007669"/>
    <property type="project" value="TreeGrafter"/>
</dbReference>
<proteinExistence type="inferred from homology"/>